<keyword evidence="4" id="KW-1185">Reference proteome</keyword>
<keyword evidence="2" id="KW-1133">Transmembrane helix</keyword>
<evidence type="ECO:0000313" key="4">
    <source>
        <dbReference type="Proteomes" id="UP000054302"/>
    </source>
</evidence>
<feature type="compositionally biased region" description="Polar residues" evidence="1">
    <location>
        <begin position="460"/>
        <end position="478"/>
    </location>
</feature>
<feature type="compositionally biased region" description="Polar residues" evidence="1">
    <location>
        <begin position="440"/>
        <end position="449"/>
    </location>
</feature>
<feature type="region of interest" description="Disordered" evidence="1">
    <location>
        <begin position="276"/>
        <end position="295"/>
    </location>
</feature>
<dbReference type="OMA" id="HETQERH"/>
<feature type="transmembrane region" description="Helical" evidence="2">
    <location>
        <begin position="1163"/>
        <end position="1182"/>
    </location>
</feature>
<evidence type="ECO:0000256" key="1">
    <source>
        <dbReference type="SAM" id="MobiDB-lite"/>
    </source>
</evidence>
<proteinExistence type="predicted"/>
<accession>A0A0D1WKH2</accession>
<reference evidence="3 4" key="1">
    <citation type="submission" date="2015-01" db="EMBL/GenBank/DDBJ databases">
        <title>The Genome Sequence of Exophiala mesophila CBS40295.</title>
        <authorList>
            <consortium name="The Broad Institute Genomics Platform"/>
            <person name="Cuomo C."/>
            <person name="de Hoog S."/>
            <person name="Gorbushina A."/>
            <person name="Stielow B."/>
            <person name="Teixiera M."/>
            <person name="Abouelleil A."/>
            <person name="Chapman S.B."/>
            <person name="Priest M."/>
            <person name="Young S.K."/>
            <person name="Wortman J."/>
            <person name="Nusbaum C."/>
            <person name="Birren B."/>
        </authorList>
    </citation>
    <scope>NUCLEOTIDE SEQUENCE [LARGE SCALE GENOMIC DNA]</scope>
    <source>
        <strain evidence="3 4">CBS 40295</strain>
    </source>
</reference>
<feature type="region of interest" description="Disordered" evidence="1">
    <location>
        <begin position="657"/>
        <end position="679"/>
    </location>
</feature>
<keyword evidence="2" id="KW-0812">Transmembrane</keyword>
<feature type="region of interest" description="Disordered" evidence="1">
    <location>
        <begin position="80"/>
        <end position="149"/>
    </location>
</feature>
<dbReference type="GeneID" id="27324690"/>
<evidence type="ECO:0000256" key="2">
    <source>
        <dbReference type="SAM" id="Phobius"/>
    </source>
</evidence>
<feature type="compositionally biased region" description="Low complexity" evidence="1">
    <location>
        <begin position="915"/>
        <end position="924"/>
    </location>
</feature>
<dbReference type="VEuPathDB" id="FungiDB:PV10_06845"/>
<dbReference type="Proteomes" id="UP000054302">
    <property type="component" value="Unassembled WGS sequence"/>
</dbReference>
<feature type="region of interest" description="Disordered" evidence="1">
    <location>
        <begin position="537"/>
        <end position="566"/>
    </location>
</feature>
<keyword evidence="2" id="KW-0472">Membrane</keyword>
<dbReference type="RefSeq" id="XP_016221019.1">
    <property type="nucleotide sequence ID" value="XM_016371687.1"/>
</dbReference>
<feature type="region of interest" description="Disordered" evidence="1">
    <location>
        <begin position="30"/>
        <end position="63"/>
    </location>
</feature>
<feature type="region of interest" description="Disordered" evidence="1">
    <location>
        <begin position="331"/>
        <end position="371"/>
    </location>
</feature>
<protein>
    <submittedName>
        <fullName evidence="3">Uncharacterized protein</fullName>
    </submittedName>
</protein>
<evidence type="ECO:0000313" key="3">
    <source>
        <dbReference type="EMBL" id="KIV89445.1"/>
    </source>
</evidence>
<feature type="compositionally biased region" description="Low complexity" evidence="1">
    <location>
        <begin position="1007"/>
        <end position="1016"/>
    </location>
</feature>
<organism evidence="3 4">
    <name type="scientific">Exophiala mesophila</name>
    <name type="common">Black yeast-like fungus</name>
    <dbReference type="NCBI Taxonomy" id="212818"/>
    <lineage>
        <taxon>Eukaryota</taxon>
        <taxon>Fungi</taxon>
        <taxon>Dikarya</taxon>
        <taxon>Ascomycota</taxon>
        <taxon>Pezizomycotina</taxon>
        <taxon>Eurotiomycetes</taxon>
        <taxon>Chaetothyriomycetidae</taxon>
        <taxon>Chaetothyriales</taxon>
        <taxon>Herpotrichiellaceae</taxon>
        <taxon>Exophiala</taxon>
    </lineage>
</organism>
<dbReference type="STRING" id="212818.A0A0D1WKH2"/>
<dbReference type="HOGENOM" id="CLU_271693_0_0_1"/>
<name>A0A0D1WKH2_EXOME</name>
<dbReference type="OrthoDB" id="3363151at2759"/>
<feature type="region of interest" description="Disordered" evidence="1">
    <location>
        <begin position="401"/>
        <end position="522"/>
    </location>
</feature>
<feature type="compositionally biased region" description="Gly residues" evidence="1">
    <location>
        <begin position="997"/>
        <end position="1006"/>
    </location>
</feature>
<gene>
    <name evidence="3" type="ORF">PV10_06845</name>
</gene>
<feature type="compositionally biased region" description="Polar residues" evidence="1">
    <location>
        <begin position="105"/>
        <end position="118"/>
    </location>
</feature>
<feature type="compositionally biased region" description="Polar residues" evidence="1">
    <location>
        <begin position="485"/>
        <end position="496"/>
    </location>
</feature>
<sequence>MAPTPSEPTHHPPFSHSDCLRIHTRRCVTSPSSDQAVSFPIYEASTHKRNSQRRAPISPVEIPKRRTGRLDALPDWGLLRPVTLDGSSNTGGRPKILKSDANPAVRSQHSLVNSSQGVDHSLSIPSVPPDRLNQLPRPPAAGPRESSIWPTNTAVVQTQGNPEVLNHNKMHQLVHRDDYLPARGANPRTGVVTPGEHSANGSMSSPQAKDLQIQDFPSRWRQRGDQEISLDHGEPSPSASTSLLEEMPQILSQHLSQNPRLSQRLAQANANMRVTDGQSPFLSGARFPRSAGQSSFDDISTSFHMRQLPDGIGIYQDGKTDVPARRKFSYEYNADPELKRKPVPSPLGQAQSQDRGSGDLDNDGSGETVVRRLRFPADIRASSAPDPPKWRYFTPADIGKDLPSLPPEARESELVTQPVQSHADVSLDQSRPKKGPSDPGSKTSGTSGRPSIDKELPCLPTNNGQSRSTLEVTNLSTNKGDRLQPSVTMPLNSQPRTPAGPRGGNPAYPYTRPAYHSDPRPITSNVRHLYVDKAMPVPTYDNPPRGTSPLVRNSAPLVEGPRPMPLHKPRMPQYPRDAFPQEVNSTFTSTNMSTFAQPMQAGPRQAPPFPGHRMMNQNQKGYPARTNFLGLSDTSMNISMNMGSDHVMASMPMPRIRPRGTRPPMPKRPEGSFGVPSTHVRPVVSETGYYVPWSAPPLYGQGLAERHGHDADLIPSPLKPRFPTNPDQLLMSSISNLPESTKATTTGLGLMRKCSRCNHGFVEDKILTTDGVIPTSGHASQNEVTGGGHKGARPTKTIGLDSVREDNSEIEGDAFARTGLHSPKHETQERHLNHDKCCPDCCKKEDCHGGCVGHASPNSTPSPTKSIWSEMDCVSSASELEDWEMDSVKSEKYRRNRFAFVRSAFKRSTKHDRPSSNSSSASTSPGLDKSSSGSPTLDCVGLASPAASTLSGESGGHTEGLNAAMKAAGSRTRTARDGGTCRRQLRSSSSPNIGIGAFFGTGGGAPGQPSAGSSISVPRSKMGTPRGLAIDCTGSGKGRSISGNSVSTIEVQMPGLGSFGFGAIGEMAIVPFDATRMWIRNHPQVMQMGWAIIERAWQMGQVMMLTGWRLWTLVFVYSKTGRFKLSVKKGDSAGGFLVDCARSALYLMIFAAVGAFLMRVLSVLMGALGAIGWVLTGACWIVKKVLGVGLVK</sequence>
<dbReference type="EMBL" id="KN847524">
    <property type="protein sequence ID" value="KIV89445.1"/>
    <property type="molecule type" value="Genomic_DNA"/>
</dbReference>
<feature type="region of interest" description="Disordered" evidence="1">
    <location>
        <begin position="183"/>
        <end position="209"/>
    </location>
</feature>
<feature type="region of interest" description="Disordered" evidence="1">
    <location>
        <begin position="907"/>
        <end position="1020"/>
    </location>
</feature>
<dbReference type="AlphaFoldDB" id="A0A0D1WKH2"/>